<dbReference type="Proteomes" id="UP000485058">
    <property type="component" value="Unassembled WGS sequence"/>
</dbReference>
<proteinExistence type="predicted"/>
<gene>
    <name evidence="1" type="ORF">HaLaN_32783</name>
</gene>
<reference evidence="1 2" key="1">
    <citation type="submission" date="2020-02" db="EMBL/GenBank/DDBJ databases">
        <title>Draft genome sequence of Haematococcus lacustris strain NIES-144.</title>
        <authorList>
            <person name="Morimoto D."/>
            <person name="Nakagawa S."/>
            <person name="Yoshida T."/>
            <person name="Sawayama S."/>
        </authorList>
    </citation>
    <scope>NUCLEOTIDE SEQUENCE [LARGE SCALE GENOMIC DNA]</scope>
    <source>
        <strain evidence="1 2">NIES-144</strain>
    </source>
</reference>
<comment type="caution">
    <text evidence="1">The sequence shown here is derived from an EMBL/GenBank/DDBJ whole genome shotgun (WGS) entry which is preliminary data.</text>
</comment>
<accession>A0A6A0AM65</accession>
<keyword evidence="2" id="KW-1185">Reference proteome</keyword>
<evidence type="ECO:0000313" key="2">
    <source>
        <dbReference type="Proteomes" id="UP000485058"/>
    </source>
</evidence>
<name>A0A6A0AM65_HAELA</name>
<protein>
    <submittedName>
        <fullName evidence="1">Uncharacterized protein</fullName>
    </submittedName>
</protein>
<evidence type="ECO:0000313" key="1">
    <source>
        <dbReference type="EMBL" id="GFH33413.1"/>
    </source>
</evidence>
<dbReference type="EMBL" id="BLLF01008513">
    <property type="protein sequence ID" value="GFH33413.1"/>
    <property type="molecule type" value="Genomic_DNA"/>
</dbReference>
<feature type="non-terminal residue" evidence="1">
    <location>
        <position position="14"/>
    </location>
</feature>
<organism evidence="1 2">
    <name type="scientific">Haematococcus lacustris</name>
    <name type="common">Green alga</name>
    <name type="synonym">Haematococcus pluvialis</name>
    <dbReference type="NCBI Taxonomy" id="44745"/>
    <lineage>
        <taxon>Eukaryota</taxon>
        <taxon>Viridiplantae</taxon>
        <taxon>Chlorophyta</taxon>
        <taxon>core chlorophytes</taxon>
        <taxon>Chlorophyceae</taxon>
        <taxon>CS clade</taxon>
        <taxon>Chlamydomonadales</taxon>
        <taxon>Haematococcaceae</taxon>
        <taxon>Haematococcus</taxon>
    </lineage>
</organism>
<feature type="non-terminal residue" evidence="1">
    <location>
        <position position="1"/>
    </location>
</feature>
<sequence length="14" mass="1410">MVAFLHPVVAIVGG</sequence>